<keyword evidence="3" id="KW-0238">DNA-binding</keyword>
<dbReference type="Pfam" id="PF01420">
    <property type="entry name" value="Methylase_S"/>
    <property type="match status" value="2"/>
</dbReference>
<dbReference type="GO" id="GO:0009307">
    <property type="term" value="P:DNA restriction-modification system"/>
    <property type="evidence" value="ECO:0007669"/>
    <property type="project" value="UniProtKB-KW"/>
</dbReference>
<evidence type="ECO:0000256" key="1">
    <source>
        <dbReference type="ARBA" id="ARBA00010923"/>
    </source>
</evidence>
<dbReference type="Proteomes" id="UP000053904">
    <property type="component" value="Unassembled WGS sequence"/>
</dbReference>
<keyword evidence="2" id="KW-0680">Restriction system</keyword>
<evidence type="ECO:0000313" key="6">
    <source>
        <dbReference type="Proteomes" id="UP000053904"/>
    </source>
</evidence>
<dbReference type="PANTHER" id="PTHR30408:SF12">
    <property type="entry name" value="TYPE I RESTRICTION ENZYME MJAVIII SPECIFICITY SUBUNIT"/>
    <property type="match status" value="1"/>
</dbReference>
<dbReference type="PANTHER" id="PTHR30408">
    <property type="entry name" value="TYPE-1 RESTRICTION ENZYME ECOKI SPECIFICITY PROTEIN"/>
    <property type="match status" value="1"/>
</dbReference>
<evidence type="ECO:0000256" key="3">
    <source>
        <dbReference type="ARBA" id="ARBA00023125"/>
    </source>
</evidence>
<name>A0A101HJ16_9BACT</name>
<dbReference type="SUPFAM" id="SSF116734">
    <property type="entry name" value="DNA methylase specificity domain"/>
    <property type="match status" value="2"/>
</dbReference>
<feature type="domain" description="Type I restriction modification DNA specificity" evidence="4">
    <location>
        <begin position="21"/>
        <end position="196"/>
    </location>
</feature>
<sequence>MKNNKKEKLVPELRFPEFEGEWENNKLGNIAEFDKGKNISKADISEDGEIECIRYGELYTRYKEIIEEVYSRTNLDKEELVFSEKGDVLTPSSGETAIDIATASCINKDDVALGGDINIIRSDINGNFLAYYLSNKKRTDVARLAQGISVIHLYKSHLKSLSVNLPSKQEQQKISSFLSLIDKKIELLKKKKELLELYKKGVMQKIFNQEIRFKDKDGNDYSEWEEKKLGEVCSNKKSGLLAREIKEEHDKYPVYGADGITGYSDKYQERQDFVSIVKDGAGVGRVKFCRGKASVVGTLDIIMPKGDNDIFFLYLLLSMLRLRRYVVGSTIPHLYFKDYRNIKVEVPSFSIQVEISQTISLLEKKNSNIDRIISSTQVFKSGLLQKLFI</sequence>
<dbReference type="Gene3D" id="1.10.287.1120">
    <property type="entry name" value="Bipartite methylase S protein"/>
    <property type="match status" value="1"/>
</dbReference>
<dbReference type="InterPro" id="IPR052021">
    <property type="entry name" value="Type-I_RS_S_subunit"/>
</dbReference>
<dbReference type="GO" id="GO:0003677">
    <property type="term" value="F:DNA binding"/>
    <property type="evidence" value="ECO:0007669"/>
    <property type="project" value="UniProtKB-KW"/>
</dbReference>
<dbReference type="EMBL" id="LGGO01000008">
    <property type="protein sequence ID" value="KUK77748.1"/>
    <property type="molecule type" value="Genomic_DNA"/>
</dbReference>
<reference evidence="6" key="1">
    <citation type="journal article" date="2015" name="MBio">
        <title>Genome-Resolved Metagenomic Analysis Reveals Roles for Candidate Phyla and Other Microbial Community Members in Biogeochemical Transformations in Oil Reservoirs.</title>
        <authorList>
            <person name="Hu P."/>
            <person name="Tom L."/>
            <person name="Singh A."/>
            <person name="Thomas B.C."/>
            <person name="Baker B.J."/>
            <person name="Piceno Y.M."/>
            <person name="Andersen G.L."/>
            <person name="Banfield J.F."/>
        </authorList>
    </citation>
    <scope>NUCLEOTIDE SEQUENCE [LARGE SCALE GENOMIC DNA]</scope>
</reference>
<organism evidence="5 6">
    <name type="scientific">candidate division WS6 bacterium 34_10</name>
    <dbReference type="NCBI Taxonomy" id="1641389"/>
    <lineage>
        <taxon>Bacteria</taxon>
        <taxon>Candidatus Dojkabacteria</taxon>
    </lineage>
</organism>
<dbReference type="InterPro" id="IPR000055">
    <property type="entry name" value="Restrct_endonuc_typeI_TRD"/>
</dbReference>
<accession>A0A101HJ16</accession>
<proteinExistence type="inferred from homology"/>
<comment type="caution">
    <text evidence="5">The sequence shown here is derived from an EMBL/GenBank/DDBJ whole genome shotgun (WGS) entry which is preliminary data.</text>
</comment>
<feature type="domain" description="Type I restriction modification DNA specificity" evidence="4">
    <location>
        <begin position="222"/>
        <end position="369"/>
    </location>
</feature>
<dbReference type="Gene3D" id="3.90.220.20">
    <property type="entry name" value="DNA methylase specificity domains"/>
    <property type="match status" value="2"/>
</dbReference>
<protein>
    <submittedName>
        <fullName evidence="5">Type I restriction-modification system, specificity subunit S</fullName>
    </submittedName>
</protein>
<comment type="similarity">
    <text evidence="1">Belongs to the type-I restriction system S methylase family.</text>
</comment>
<dbReference type="InterPro" id="IPR044946">
    <property type="entry name" value="Restrct_endonuc_typeI_TRD_sf"/>
</dbReference>
<gene>
    <name evidence="5" type="ORF">XD93_0119</name>
</gene>
<dbReference type="AlphaFoldDB" id="A0A101HJ16"/>
<evidence type="ECO:0000259" key="4">
    <source>
        <dbReference type="Pfam" id="PF01420"/>
    </source>
</evidence>
<dbReference type="PATRIC" id="fig|1641389.3.peg.105"/>
<evidence type="ECO:0000256" key="2">
    <source>
        <dbReference type="ARBA" id="ARBA00022747"/>
    </source>
</evidence>
<evidence type="ECO:0000313" key="5">
    <source>
        <dbReference type="EMBL" id="KUK77748.1"/>
    </source>
</evidence>